<name>L1NG14_9PORP</name>
<dbReference type="Proteomes" id="UP000010408">
    <property type="component" value="Unassembled WGS sequence"/>
</dbReference>
<sequence>MLPSTSLLVSFRFVPLIQIRLSPVANLLDTRLVEGSRRLTISRRNELL</sequence>
<dbReference type="AlphaFoldDB" id="L1NG14"/>
<proteinExistence type="predicted"/>
<gene>
    <name evidence="1" type="ORF">HMPREF9134_00545</name>
</gene>
<dbReference type="EMBL" id="AMEQ01000018">
    <property type="protein sequence ID" value="EKY02157.1"/>
    <property type="molecule type" value="Genomic_DNA"/>
</dbReference>
<accession>L1NG14</accession>
<comment type="caution">
    <text evidence="1">The sequence shown here is derived from an EMBL/GenBank/DDBJ whole genome shotgun (WGS) entry which is preliminary data.</text>
</comment>
<evidence type="ECO:0000313" key="1">
    <source>
        <dbReference type="EMBL" id="EKY02157.1"/>
    </source>
</evidence>
<organism evidence="1 2">
    <name type="scientific">Porphyromonas catoniae F0037</name>
    <dbReference type="NCBI Taxonomy" id="1127696"/>
    <lineage>
        <taxon>Bacteria</taxon>
        <taxon>Pseudomonadati</taxon>
        <taxon>Bacteroidota</taxon>
        <taxon>Bacteroidia</taxon>
        <taxon>Bacteroidales</taxon>
        <taxon>Porphyromonadaceae</taxon>
        <taxon>Porphyromonas</taxon>
    </lineage>
</organism>
<evidence type="ECO:0000313" key="2">
    <source>
        <dbReference type="Proteomes" id="UP000010408"/>
    </source>
</evidence>
<reference evidence="1 2" key="1">
    <citation type="submission" date="2012-05" db="EMBL/GenBank/DDBJ databases">
        <authorList>
            <person name="Weinstock G."/>
            <person name="Sodergren E."/>
            <person name="Lobos E.A."/>
            <person name="Fulton L."/>
            <person name="Fulton R."/>
            <person name="Courtney L."/>
            <person name="Fronick C."/>
            <person name="O'Laughlin M."/>
            <person name="Godfrey J."/>
            <person name="Wilson R.M."/>
            <person name="Miner T."/>
            <person name="Farmer C."/>
            <person name="Delehaunty K."/>
            <person name="Cordes M."/>
            <person name="Minx P."/>
            <person name="Tomlinson C."/>
            <person name="Chen J."/>
            <person name="Wollam A."/>
            <person name="Pepin K.H."/>
            <person name="Bhonagiri V."/>
            <person name="Zhang X."/>
            <person name="Suruliraj S."/>
            <person name="Warren W."/>
            <person name="Mitreva M."/>
            <person name="Mardis E.R."/>
            <person name="Wilson R.K."/>
        </authorList>
    </citation>
    <scope>NUCLEOTIDE SEQUENCE [LARGE SCALE GENOMIC DNA]</scope>
    <source>
        <strain evidence="1 2">F0037</strain>
    </source>
</reference>
<dbReference type="HOGENOM" id="CLU_3156167_0_0_10"/>
<protein>
    <submittedName>
        <fullName evidence="1">Uncharacterized protein</fullName>
    </submittedName>
</protein>